<dbReference type="EC" id="3.1.4.-" evidence="8"/>
<dbReference type="HAMAP" id="MF_00277">
    <property type="entry name" value="PII_uridylyl_transf"/>
    <property type="match status" value="1"/>
</dbReference>
<dbReference type="InterPro" id="IPR003607">
    <property type="entry name" value="HD/PDEase_dom"/>
</dbReference>
<evidence type="ECO:0000259" key="11">
    <source>
        <dbReference type="PROSITE" id="PS51831"/>
    </source>
</evidence>
<dbReference type="CDD" id="cd04900">
    <property type="entry name" value="ACT_UUR-like_1"/>
    <property type="match status" value="1"/>
</dbReference>
<feature type="domain" description="ACT" evidence="10">
    <location>
        <begin position="847"/>
        <end position="917"/>
    </location>
</feature>
<dbReference type="InterPro" id="IPR043519">
    <property type="entry name" value="NT_sf"/>
</dbReference>
<gene>
    <name evidence="8 12" type="primary">glnD</name>
    <name evidence="12" type="ORF">DZC52_06635</name>
</gene>
<keyword evidence="13" id="KW-1185">Reference proteome</keyword>
<dbReference type="InterPro" id="IPR013546">
    <property type="entry name" value="PII_UdlTrfase/GS_AdlTrfase"/>
</dbReference>
<dbReference type="PANTHER" id="PTHR47320:SF1">
    <property type="entry name" value="BIFUNCTIONAL URIDYLYLTRANSFERASE_URIDYLYL-REMOVING ENZYME"/>
    <property type="match status" value="1"/>
</dbReference>
<organism evidence="12 13">
    <name type="scientific">Wenzhouxiangella sediminis</name>
    <dbReference type="NCBI Taxonomy" id="1792836"/>
    <lineage>
        <taxon>Bacteria</taxon>
        <taxon>Pseudomonadati</taxon>
        <taxon>Pseudomonadota</taxon>
        <taxon>Gammaproteobacteria</taxon>
        <taxon>Chromatiales</taxon>
        <taxon>Wenzhouxiangellaceae</taxon>
        <taxon>Wenzhouxiangella</taxon>
    </lineage>
</organism>
<comment type="catalytic activity">
    <reaction evidence="8">
        <text>[protein-PII]-uridylyl-L-tyrosine + H2O = [protein-PII]-L-tyrosine + UMP + H(+)</text>
        <dbReference type="Rhea" id="RHEA:48600"/>
        <dbReference type="Rhea" id="RHEA-COMP:12147"/>
        <dbReference type="Rhea" id="RHEA-COMP:12148"/>
        <dbReference type="ChEBI" id="CHEBI:15377"/>
        <dbReference type="ChEBI" id="CHEBI:15378"/>
        <dbReference type="ChEBI" id="CHEBI:46858"/>
        <dbReference type="ChEBI" id="CHEBI:57865"/>
        <dbReference type="ChEBI" id="CHEBI:90602"/>
    </reaction>
</comment>
<dbReference type="Gene3D" id="1.10.3090.10">
    <property type="entry name" value="cca-adding enzyme, domain 2"/>
    <property type="match status" value="1"/>
</dbReference>
<dbReference type="SMART" id="SM00471">
    <property type="entry name" value="HDc"/>
    <property type="match status" value="1"/>
</dbReference>
<dbReference type="NCBIfam" id="TIGR01693">
    <property type="entry name" value="UTase_glnD"/>
    <property type="match status" value="1"/>
</dbReference>
<keyword evidence="5 8" id="KW-0460">Magnesium</keyword>
<feature type="domain" description="HD" evidence="11">
    <location>
        <begin position="502"/>
        <end position="624"/>
    </location>
</feature>
<evidence type="ECO:0000256" key="2">
    <source>
        <dbReference type="ARBA" id="ARBA00022695"/>
    </source>
</evidence>
<dbReference type="InterPro" id="IPR002934">
    <property type="entry name" value="Polymerase_NTP_transf_dom"/>
</dbReference>
<dbReference type="InterPro" id="IPR010043">
    <property type="entry name" value="UTase/UR"/>
</dbReference>
<dbReference type="Gene3D" id="3.30.70.260">
    <property type="match status" value="1"/>
</dbReference>
<evidence type="ECO:0000259" key="10">
    <source>
        <dbReference type="PROSITE" id="PS51671"/>
    </source>
</evidence>
<evidence type="ECO:0000313" key="12">
    <source>
        <dbReference type="EMBL" id="RFF30784.1"/>
    </source>
</evidence>
<comment type="catalytic activity">
    <reaction evidence="7">
        <text>guanosine 3',5'-bis(diphosphate) + H2O = GDP + diphosphate + H(+)</text>
        <dbReference type="Rhea" id="RHEA:14253"/>
        <dbReference type="ChEBI" id="CHEBI:15377"/>
        <dbReference type="ChEBI" id="CHEBI:15378"/>
        <dbReference type="ChEBI" id="CHEBI:33019"/>
        <dbReference type="ChEBI" id="CHEBI:58189"/>
        <dbReference type="ChEBI" id="CHEBI:77828"/>
        <dbReference type="EC" id="3.1.7.2"/>
    </reaction>
</comment>
<accession>A0A3E1K9S4</accession>
<dbReference type="CDD" id="cd04899">
    <property type="entry name" value="ACT_ACR-UUR-like_2"/>
    <property type="match status" value="1"/>
</dbReference>
<dbReference type="GO" id="GO:0008893">
    <property type="term" value="F:guanosine-3',5'-bis(diphosphate) 3'-diphosphatase activity"/>
    <property type="evidence" value="ECO:0007669"/>
    <property type="project" value="UniProtKB-EC"/>
</dbReference>
<evidence type="ECO:0000256" key="4">
    <source>
        <dbReference type="ARBA" id="ARBA00022801"/>
    </source>
</evidence>
<protein>
    <recommendedName>
        <fullName evidence="8">Bifunctional uridylyltransferase/uridylyl-removing enzyme</fullName>
        <shortName evidence="8">UTase/UR</shortName>
    </recommendedName>
    <alternativeName>
        <fullName evidence="8">Bifunctional [protein-PII] modification enzyme</fullName>
    </alternativeName>
    <alternativeName>
        <fullName evidence="8">Bifunctional nitrogen sensor protein</fullName>
    </alternativeName>
    <domain>
        <recommendedName>
            <fullName evidence="8">[Protein-PII] uridylyltransferase</fullName>
            <shortName evidence="8">PII uridylyltransferase</shortName>
            <shortName evidence="8">UTase</shortName>
            <ecNumber evidence="8">2.7.7.59</ecNumber>
        </recommendedName>
    </domain>
    <domain>
        <recommendedName>
            <fullName evidence="8">[Protein-PII]-UMP uridylyl-removing enzyme</fullName>
            <shortName evidence="8">UR</shortName>
            <ecNumber evidence="8">3.1.4.-</ecNumber>
        </recommendedName>
    </domain>
</protein>
<dbReference type="InterPro" id="IPR006674">
    <property type="entry name" value="HD_domain"/>
</dbReference>
<dbReference type="GO" id="GO:0008081">
    <property type="term" value="F:phosphoric diester hydrolase activity"/>
    <property type="evidence" value="ECO:0007669"/>
    <property type="project" value="UniProtKB-UniRule"/>
</dbReference>
<dbReference type="Pfam" id="PF08335">
    <property type="entry name" value="GlnD_UR_UTase"/>
    <property type="match status" value="1"/>
</dbReference>
<evidence type="ECO:0000256" key="5">
    <source>
        <dbReference type="ARBA" id="ARBA00022842"/>
    </source>
</evidence>
<comment type="activity regulation">
    <text evidence="8">Uridylyltransferase (UTase) activity is inhibited by glutamine, while glutamine activates uridylyl-removing (UR) activity.</text>
</comment>
<dbReference type="Pfam" id="PF01909">
    <property type="entry name" value="NTP_transf_2"/>
    <property type="match status" value="1"/>
</dbReference>
<dbReference type="AlphaFoldDB" id="A0A3E1K9S4"/>
<comment type="catalytic activity">
    <reaction evidence="8">
        <text>[protein-PII]-L-tyrosine + UTP = [protein-PII]-uridylyl-L-tyrosine + diphosphate</text>
        <dbReference type="Rhea" id="RHEA:13673"/>
        <dbReference type="Rhea" id="RHEA-COMP:12147"/>
        <dbReference type="Rhea" id="RHEA-COMP:12148"/>
        <dbReference type="ChEBI" id="CHEBI:33019"/>
        <dbReference type="ChEBI" id="CHEBI:46398"/>
        <dbReference type="ChEBI" id="CHEBI:46858"/>
        <dbReference type="ChEBI" id="CHEBI:90602"/>
        <dbReference type="EC" id="2.7.7.59"/>
    </reaction>
</comment>
<comment type="caution">
    <text evidence="12">The sequence shown here is derived from an EMBL/GenBank/DDBJ whole genome shotgun (WGS) entry which is preliminary data.</text>
</comment>
<keyword evidence="2 8" id="KW-0548">Nucleotidyltransferase</keyword>
<dbReference type="EMBL" id="QUZK01000031">
    <property type="protein sequence ID" value="RFF30784.1"/>
    <property type="molecule type" value="Genomic_DNA"/>
</dbReference>
<dbReference type="SUPFAM" id="SSF81301">
    <property type="entry name" value="Nucleotidyltransferase"/>
    <property type="match status" value="1"/>
</dbReference>
<dbReference type="Proteomes" id="UP000260351">
    <property type="component" value="Unassembled WGS sequence"/>
</dbReference>
<feature type="region of interest" description="Disordered" evidence="9">
    <location>
        <begin position="1"/>
        <end position="26"/>
    </location>
</feature>
<sequence>MDRHYPRSQPDRPVGTHAGGDRRRLRRPDAVARRSAVIERLSAVPATRDCLDLAALATLDDRVDALSGALREARKQADAELHRQFEAGTAIRDLVQGRAWVVEQLVLTAWDRLAPSDAGLELCAVGGFGRGELHPHSDVDLLILLPDDDSTDVAALEQFIQVLWDADLHPGQSVRSVEDCVAEARADVGVATNLMESRLMAGGGRLYQQMRERTEAPTLWPADEFFSAKLEEQDQRHEHFEDTVYNLEPNLKEGPGGLRDMQMIAWVTRRHFGTSTLHGLVEHGFLSEREHEDLVAGREHLWRLRWALHETAGRAEERLLFEYQRRLAEQFGFGDCSESNEPVERFMQGYYRNVMQLERLNERLLQSFDEELLAGRRHLPSADIDEFFRIHHGYLELKDPHVLVQYPELIMRMFLVLADHPDVRGVRATSIRLVREHLYLIDADYRCDQRILDMFLALLKRERLVYSQLARMNRYGVLAALLPEFAQITGRMQFDLFHVYTVDQHTLFVIRNLRRFAYAKHPDRFAHAIEIFKRIERPEVLYLAALFHDIAKGRGGDHSELGAEDARAFVDRLDMAAADRDLVVWLVRQHLLMSRTSQREDISDPEVVSAFAEKVGDQRHLDHLFVLTVADIAATSPRLWNSWKDSLLWELYKAATDALGRGLEHPVDRQASLDETREEAMVELRALGHEDDVVEDCWRHLPDRAFLRLDAEQLVWTTGEVLSGGELPLVAYRRLEDKGISEIFVHAEDFAGLFAVVARELDRMQLNVLAARVVTTADGKSWDIFQVMDAHSQPLYDSDAVRLKRSLVEQLAAREVRPLPPRPVPRRLQPFMGRSEIMLSIRDGVTDLEIAATDRPGLLSAIAEALVSRGLRLHDARVATFGQRVEDMFTITTADGGPLDREACDALESELRKRLDV</sequence>
<comment type="caution">
    <text evidence="8">Lacks conserved residue(s) required for the propagation of feature annotation.</text>
</comment>
<keyword evidence="6 8" id="KW-0511">Multifunctional enzyme</keyword>
<dbReference type="PROSITE" id="PS51831">
    <property type="entry name" value="HD"/>
    <property type="match status" value="1"/>
</dbReference>
<proteinExistence type="inferred from homology"/>
<dbReference type="SUPFAM" id="SSF81593">
    <property type="entry name" value="Nucleotidyltransferase substrate binding subunit/domain"/>
    <property type="match status" value="1"/>
</dbReference>
<evidence type="ECO:0000256" key="7">
    <source>
        <dbReference type="ARBA" id="ARBA00047968"/>
    </source>
</evidence>
<dbReference type="InterPro" id="IPR045865">
    <property type="entry name" value="ACT-like_dom_sf"/>
</dbReference>
<keyword evidence="4 8" id="KW-0378">Hydrolase</keyword>
<dbReference type="PIRSF" id="PIRSF006288">
    <property type="entry name" value="PII_uridyltransf"/>
    <property type="match status" value="1"/>
</dbReference>
<dbReference type="SUPFAM" id="SSF109604">
    <property type="entry name" value="HD-domain/PDEase-like"/>
    <property type="match status" value="1"/>
</dbReference>
<dbReference type="SUPFAM" id="SSF55021">
    <property type="entry name" value="ACT-like"/>
    <property type="match status" value="2"/>
</dbReference>
<evidence type="ECO:0000313" key="13">
    <source>
        <dbReference type="Proteomes" id="UP000260351"/>
    </source>
</evidence>
<keyword evidence="3" id="KW-0677">Repeat</keyword>
<dbReference type="GO" id="GO:0006808">
    <property type="term" value="P:regulation of nitrogen utilization"/>
    <property type="evidence" value="ECO:0007669"/>
    <property type="project" value="UniProtKB-UniRule"/>
</dbReference>
<evidence type="ECO:0000256" key="1">
    <source>
        <dbReference type="ARBA" id="ARBA00022679"/>
    </source>
</evidence>
<evidence type="ECO:0000256" key="6">
    <source>
        <dbReference type="ARBA" id="ARBA00023268"/>
    </source>
</evidence>
<dbReference type="GO" id="GO:0008773">
    <property type="term" value="F:[protein-PII] uridylyltransferase activity"/>
    <property type="evidence" value="ECO:0007669"/>
    <property type="project" value="UniProtKB-UniRule"/>
</dbReference>
<comment type="cofactor">
    <cofactor evidence="8">
        <name>Mg(2+)</name>
        <dbReference type="ChEBI" id="CHEBI:18420"/>
    </cofactor>
</comment>
<feature type="region of interest" description="Uridylyltransferase" evidence="8">
    <location>
        <begin position="1"/>
        <end position="383"/>
    </location>
</feature>
<comment type="domain">
    <text evidence="8">Has four distinct domains: an N-terminal nucleotidyltransferase (NT) domain responsible for UTase activity, a central HD domain that encodes UR activity, and two C-terminal ACT domains that seem to have a role in glutamine sensing.</text>
</comment>
<dbReference type="CDD" id="cd00077">
    <property type="entry name" value="HDc"/>
    <property type="match status" value="1"/>
</dbReference>
<dbReference type="EC" id="2.7.7.59" evidence="8"/>
<dbReference type="OrthoDB" id="9758038at2"/>
<evidence type="ECO:0000256" key="3">
    <source>
        <dbReference type="ARBA" id="ARBA00022737"/>
    </source>
</evidence>
<reference evidence="12 13" key="1">
    <citation type="submission" date="2018-08" db="EMBL/GenBank/DDBJ databases">
        <title>Wenzhouxiangella salilacus sp. nov., a novel bacterium isolated from a saline lake in Xinjiang Province, China.</title>
        <authorList>
            <person name="Han S."/>
        </authorList>
    </citation>
    <scope>NUCLEOTIDE SEQUENCE [LARGE SCALE GENOMIC DNA]</scope>
    <source>
        <strain evidence="12 13">XDB06</strain>
    </source>
</reference>
<comment type="function">
    <text evidence="8">Modifies, by uridylylation and deuridylylation, the PII regulatory proteins (GlnB and homologs), in response to the nitrogen status of the cell that GlnD senses through the glutamine level. Under low glutamine levels, catalyzes the conversion of the PII proteins and UTP to PII-UMP and PPi, while under higher glutamine levels, GlnD hydrolyzes PII-UMP to PII and UMP (deuridylylation). Thus, controls uridylylation state and activity of the PII proteins, and plays an important role in the regulation of nitrogen metabolism.</text>
</comment>
<dbReference type="PROSITE" id="PS51671">
    <property type="entry name" value="ACT"/>
    <property type="match status" value="2"/>
</dbReference>
<dbReference type="Pfam" id="PF01966">
    <property type="entry name" value="HD"/>
    <property type="match status" value="1"/>
</dbReference>
<dbReference type="InterPro" id="IPR002912">
    <property type="entry name" value="ACT_dom"/>
</dbReference>
<dbReference type="PANTHER" id="PTHR47320">
    <property type="entry name" value="BIFUNCTIONAL URIDYLYLTRANSFERASE/URIDYLYL-REMOVING ENZYME"/>
    <property type="match status" value="1"/>
</dbReference>
<feature type="domain" description="ACT" evidence="10">
    <location>
        <begin position="742"/>
        <end position="821"/>
    </location>
</feature>
<evidence type="ECO:0000256" key="8">
    <source>
        <dbReference type="HAMAP-Rule" id="MF_00277"/>
    </source>
</evidence>
<keyword evidence="1 8" id="KW-0808">Transferase</keyword>
<comment type="similarity">
    <text evidence="8">Belongs to the GlnD family.</text>
</comment>
<evidence type="ECO:0000256" key="9">
    <source>
        <dbReference type="SAM" id="MobiDB-lite"/>
    </source>
</evidence>
<name>A0A3E1K9S4_9GAMM</name>